<proteinExistence type="predicted"/>
<feature type="region of interest" description="Disordered" evidence="1">
    <location>
        <begin position="28"/>
        <end position="66"/>
    </location>
</feature>
<dbReference type="AlphaFoldDB" id="A0A6V7QST6"/>
<organism evidence="2">
    <name type="scientific">Ananas comosus var. bracteatus</name>
    <name type="common">red pineapple</name>
    <dbReference type="NCBI Taxonomy" id="296719"/>
    <lineage>
        <taxon>Eukaryota</taxon>
        <taxon>Viridiplantae</taxon>
        <taxon>Streptophyta</taxon>
        <taxon>Embryophyta</taxon>
        <taxon>Tracheophyta</taxon>
        <taxon>Spermatophyta</taxon>
        <taxon>Magnoliopsida</taxon>
        <taxon>Liliopsida</taxon>
        <taxon>Poales</taxon>
        <taxon>Bromeliaceae</taxon>
        <taxon>Bromelioideae</taxon>
        <taxon>Ananas</taxon>
    </lineage>
</organism>
<name>A0A6V7QST6_ANACO</name>
<dbReference type="EMBL" id="CAJEUB010000013">
    <property type="protein sequence ID" value="CAD1846223.1"/>
    <property type="molecule type" value="Genomic_DNA"/>
</dbReference>
<gene>
    <name evidence="2" type="ORF">CB5_LOCUS29434</name>
</gene>
<protein>
    <submittedName>
        <fullName evidence="2">Uncharacterized protein</fullName>
    </submittedName>
</protein>
<evidence type="ECO:0000313" key="2">
    <source>
        <dbReference type="EMBL" id="CAD1846223.1"/>
    </source>
</evidence>
<feature type="compositionally biased region" description="Polar residues" evidence="1">
    <location>
        <begin position="33"/>
        <end position="48"/>
    </location>
</feature>
<reference evidence="2" key="1">
    <citation type="submission" date="2020-07" db="EMBL/GenBank/DDBJ databases">
        <authorList>
            <person name="Lin J."/>
        </authorList>
    </citation>
    <scope>NUCLEOTIDE SEQUENCE</scope>
</reference>
<accession>A0A6V7QST6</accession>
<sequence>MHAADQAQGIVCAYGRETSDMMTKAVGRGTAPHSVNQPIISTRRPSSSHAREAFARASRPSNAQGLGKAVAVVVVVVVWAPHPYGEARARSRGARGWAGAGFSGEVVATRAAAAAAAVTASPAAVPSTLSFDSFPPGPLSFTRC</sequence>
<evidence type="ECO:0000256" key="1">
    <source>
        <dbReference type="SAM" id="MobiDB-lite"/>
    </source>
</evidence>